<keyword evidence="1 2" id="KW-0732">Signal</keyword>
<dbReference type="Proteomes" id="UP000252172">
    <property type="component" value="Unassembled WGS sequence"/>
</dbReference>
<evidence type="ECO:0000313" key="5">
    <source>
        <dbReference type="Proteomes" id="UP000252172"/>
    </source>
</evidence>
<reference evidence="4 5" key="1">
    <citation type="submission" date="2018-07" db="EMBL/GenBank/DDBJ databases">
        <title>Chryseobacterium lacus sp. nov., isolated from lake water.</title>
        <authorList>
            <person name="Li C.-M."/>
        </authorList>
    </citation>
    <scope>NUCLEOTIDE SEQUENCE [LARGE SCALE GENOMIC DNA]</scope>
    <source>
        <strain evidence="4 5">YLOS41</strain>
    </source>
</reference>
<dbReference type="AlphaFoldDB" id="A0A368MWF2"/>
<dbReference type="EMBL" id="QPIE01000006">
    <property type="protein sequence ID" value="RCU42542.1"/>
    <property type="molecule type" value="Genomic_DNA"/>
</dbReference>
<feature type="chain" id="PRO_5016769759" evidence="2">
    <location>
        <begin position="21"/>
        <end position="341"/>
    </location>
</feature>
<feature type="signal peptide" evidence="2">
    <location>
        <begin position="1"/>
        <end position="20"/>
    </location>
</feature>
<evidence type="ECO:0000259" key="3">
    <source>
        <dbReference type="Pfam" id="PF18962"/>
    </source>
</evidence>
<name>A0A368MWF2_9FLAO</name>
<dbReference type="RefSeq" id="WP_114304235.1">
    <property type="nucleotide sequence ID" value="NZ_QPIE01000006.1"/>
</dbReference>
<organism evidence="4 5">
    <name type="scientific">Chryseobacterium lacus</name>
    <dbReference type="NCBI Taxonomy" id="2058346"/>
    <lineage>
        <taxon>Bacteria</taxon>
        <taxon>Pseudomonadati</taxon>
        <taxon>Bacteroidota</taxon>
        <taxon>Flavobacteriia</taxon>
        <taxon>Flavobacteriales</taxon>
        <taxon>Weeksellaceae</taxon>
        <taxon>Chryseobacterium group</taxon>
        <taxon>Chryseobacterium</taxon>
    </lineage>
</organism>
<dbReference type="NCBIfam" id="TIGR04183">
    <property type="entry name" value="Por_Secre_tail"/>
    <property type="match status" value="1"/>
</dbReference>
<dbReference type="InterPro" id="IPR026444">
    <property type="entry name" value="Secre_tail"/>
</dbReference>
<evidence type="ECO:0000256" key="1">
    <source>
        <dbReference type="ARBA" id="ARBA00022729"/>
    </source>
</evidence>
<keyword evidence="5" id="KW-1185">Reference proteome</keyword>
<protein>
    <submittedName>
        <fullName evidence="4">T9SS C-terminal target domain-containing protein</fullName>
    </submittedName>
</protein>
<evidence type="ECO:0000313" key="4">
    <source>
        <dbReference type="EMBL" id="RCU42542.1"/>
    </source>
</evidence>
<gene>
    <name evidence="4" type="ORF">DQ356_09440</name>
</gene>
<feature type="domain" description="Secretion system C-terminal sorting" evidence="3">
    <location>
        <begin position="276"/>
        <end position="335"/>
    </location>
</feature>
<dbReference type="OrthoDB" id="1288696at2"/>
<evidence type="ECO:0000256" key="2">
    <source>
        <dbReference type="SAM" id="SignalP"/>
    </source>
</evidence>
<sequence length="341" mass="36266">MKNNLLFCMALACCSSFVQAQLLESDNYESYTLGSIATATNGTTVGQGGMYLYNGAATDYQIVAGDATHGKYLQVITGSDGTAASSRYVFKTDNIDTGWANRTAGNNIIKGSFDLYTGTSTNKHNSGMSIFGATAGIVGIRYNSQTKTITGLANILPTGGTADFYIITGLTPDTFPANTWIKLGFSYNKTTGAITYSINGVSQTLTVTGAGPVSGLDPEELDVYSNPTRLNATDPVNVGPTTFGIDNYRVEASDNSTLATTDVIVKNTESLIAIGPNPTVDYLNILTAQKINKVEVHDLGGRKMNVFVEGNRINVERLSAGSYLITIHTNKGITSEIFIKK</sequence>
<proteinExistence type="predicted"/>
<comment type="caution">
    <text evidence="4">The sequence shown here is derived from an EMBL/GenBank/DDBJ whole genome shotgun (WGS) entry which is preliminary data.</text>
</comment>
<accession>A0A368MWF2</accession>
<dbReference type="Pfam" id="PF18962">
    <property type="entry name" value="Por_Secre_tail"/>
    <property type="match status" value="1"/>
</dbReference>